<dbReference type="Pfam" id="PF21847">
    <property type="entry name" value="DUF6906"/>
    <property type="match status" value="1"/>
</dbReference>
<protein>
    <recommendedName>
        <fullName evidence="1">DUF6906 domain-containing protein</fullName>
    </recommendedName>
</protein>
<sequence length="50" mass="6204">MKKLKKLTRDQKRFLSNQGLNSRDFLIERSTPESYVFYNIHTKVLWNFRR</sequence>
<dbReference type="Proteomes" id="UP000095558">
    <property type="component" value="Unassembled WGS sequence"/>
</dbReference>
<reference evidence="2 3" key="1">
    <citation type="submission" date="2015-09" db="EMBL/GenBank/DDBJ databases">
        <authorList>
            <consortium name="Pathogen Informatics"/>
        </authorList>
    </citation>
    <scope>NUCLEOTIDE SEQUENCE [LARGE SCALE GENOMIC DNA]</scope>
    <source>
        <strain evidence="2 3">2789STDY5834855</strain>
    </source>
</reference>
<accession>A0A174DC54</accession>
<name>A0A174DC54_9CLOT</name>
<gene>
    <name evidence="2" type="ORF">ERS852470_01745</name>
</gene>
<evidence type="ECO:0000313" key="3">
    <source>
        <dbReference type="Proteomes" id="UP000095558"/>
    </source>
</evidence>
<organism evidence="2 3">
    <name type="scientific">Clostridium disporicum</name>
    <dbReference type="NCBI Taxonomy" id="84024"/>
    <lineage>
        <taxon>Bacteria</taxon>
        <taxon>Bacillati</taxon>
        <taxon>Bacillota</taxon>
        <taxon>Clostridia</taxon>
        <taxon>Eubacteriales</taxon>
        <taxon>Clostridiaceae</taxon>
        <taxon>Clostridium</taxon>
    </lineage>
</organism>
<feature type="domain" description="DUF6906" evidence="1">
    <location>
        <begin position="1"/>
        <end position="39"/>
    </location>
</feature>
<dbReference type="RefSeq" id="WP_156327417.1">
    <property type="nucleotide sequence ID" value="NZ_CYZV01000017.1"/>
</dbReference>
<dbReference type="OrthoDB" id="9958136at2"/>
<dbReference type="AlphaFoldDB" id="A0A174DC54"/>
<evidence type="ECO:0000259" key="1">
    <source>
        <dbReference type="Pfam" id="PF21847"/>
    </source>
</evidence>
<evidence type="ECO:0000313" key="2">
    <source>
        <dbReference type="EMBL" id="CUO21889.1"/>
    </source>
</evidence>
<proteinExistence type="predicted"/>
<dbReference type="InterPro" id="IPR054201">
    <property type="entry name" value="DUF6906"/>
</dbReference>
<dbReference type="EMBL" id="CYZV01000017">
    <property type="protein sequence ID" value="CUO21889.1"/>
    <property type="molecule type" value="Genomic_DNA"/>
</dbReference>